<accession>A0A1G4PTI2</accession>
<keyword evidence="2" id="KW-1185">Reference proteome</keyword>
<name>A0A1G4PTI2_9BACL</name>
<evidence type="ECO:0000313" key="2">
    <source>
        <dbReference type="Proteomes" id="UP000198601"/>
    </source>
</evidence>
<dbReference type="Proteomes" id="UP000198601">
    <property type="component" value="Unassembled WGS sequence"/>
</dbReference>
<gene>
    <name evidence="1" type="ORF">SAMN04487970_100425</name>
</gene>
<dbReference type="STRING" id="624147.SAMN04487970_100425"/>
<evidence type="ECO:0000313" key="1">
    <source>
        <dbReference type="EMBL" id="SCW35654.1"/>
    </source>
</evidence>
<protein>
    <submittedName>
        <fullName evidence="1">Uncharacterized protein</fullName>
    </submittedName>
</protein>
<proteinExistence type="predicted"/>
<dbReference type="AlphaFoldDB" id="A0A1G4PTI2"/>
<sequence length="116" mass="12909">MSKTVPYGKSYSDLQQNVTRKRKHLFFYCTGFKKRGIRVKSMNFFGEMQKAPESRRGTHGRIDPGMMLKSAQPCGLNTSAARNEKMMAAEMPALVTSKMPVIMPMTPCSLSSANAP</sequence>
<organism evidence="1 2">
    <name type="scientific">Paenibacillus tianmuensis</name>
    <dbReference type="NCBI Taxonomy" id="624147"/>
    <lineage>
        <taxon>Bacteria</taxon>
        <taxon>Bacillati</taxon>
        <taxon>Bacillota</taxon>
        <taxon>Bacilli</taxon>
        <taxon>Bacillales</taxon>
        <taxon>Paenibacillaceae</taxon>
        <taxon>Paenibacillus</taxon>
    </lineage>
</organism>
<dbReference type="EMBL" id="FMTT01000004">
    <property type="protein sequence ID" value="SCW35654.1"/>
    <property type="molecule type" value="Genomic_DNA"/>
</dbReference>
<reference evidence="2" key="1">
    <citation type="submission" date="2016-10" db="EMBL/GenBank/DDBJ databases">
        <authorList>
            <person name="Varghese N."/>
            <person name="Submissions S."/>
        </authorList>
    </citation>
    <scope>NUCLEOTIDE SEQUENCE [LARGE SCALE GENOMIC DNA]</scope>
    <source>
        <strain evidence="2">CGMCC 1.8946</strain>
    </source>
</reference>